<dbReference type="GeneID" id="19306715"/>
<evidence type="ECO:0000313" key="1">
    <source>
        <dbReference type="EMBL" id="EPQ50720.1"/>
    </source>
</evidence>
<protein>
    <recommendedName>
        <fullName evidence="3">BTB domain-containing protein</fullName>
    </recommendedName>
</protein>
<dbReference type="RefSeq" id="XP_007870829.1">
    <property type="nucleotide sequence ID" value="XM_007872638.1"/>
</dbReference>
<dbReference type="HOGENOM" id="CLU_033082_7_2_1"/>
<dbReference type="AlphaFoldDB" id="S7R8S3"/>
<dbReference type="InterPro" id="IPR011333">
    <property type="entry name" value="SKP1/BTB/POZ_sf"/>
</dbReference>
<dbReference type="KEGG" id="gtr:GLOTRDRAFT_50178"/>
<feature type="non-terminal residue" evidence="1">
    <location>
        <position position="1"/>
    </location>
</feature>
<proteinExistence type="predicted"/>
<sequence>IFADMFALPPSDSNESYERRPCIQMPDSAEDLEAVLRLLYYETTLSLERLDPKTPSIVDPILSIATKYEIRVLREPIIKQLTEDWPTTLKAWDVLEKEIAVMLKAAYDDPVVFIMDDHLPEPVSAIRLAYKCGVPTILPAAFYHLSRLPMRWDRTELKTIG</sequence>
<dbReference type="OrthoDB" id="3218112at2759"/>
<dbReference type="Proteomes" id="UP000030669">
    <property type="component" value="Unassembled WGS sequence"/>
</dbReference>
<reference evidence="1 2" key="1">
    <citation type="journal article" date="2012" name="Science">
        <title>The Paleozoic origin of enzymatic lignin decomposition reconstructed from 31 fungal genomes.</title>
        <authorList>
            <person name="Floudas D."/>
            <person name="Binder M."/>
            <person name="Riley R."/>
            <person name="Barry K."/>
            <person name="Blanchette R.A."/>
            <person name="Henrissat B."/>
            <person name="Martinez A.T."/>
            <person name="Otillar R."/>
            <person name="Spatafora J.W."/>
            <person name="Yadav J.S."/>
            <person name="Aerts A."/>
            <person name="Benoit I."/>
            <person name="Boyd A."/>
            <person name="Carlson A."/>
            <person name="Copeland A."/>
            <person name="Coutinho P.M."/>
            <person name="de Vries R.P."/>
            <person name="Ferreira P."/>
            <person name="Findley K."/>
            <person name="Foster B."/>
            <person name="Gaskell J."/>
            <person name="Glotzer D."/>
            <person name="Gorecki P."/>
            <person name="Heitman J."/>
            <person name="Hesse C."/>
            <person name="Hori C."/>
            <person name="Igarashi K."/>
            <person name="Jurgens J.A."/>
            <person name="Kallen N."/>
            <person name="Kersten P."/>
            <person name="Kohler A."/>
            <person name="Kuees U."/>
            <person name="Kumar T.K.A."/>
            <person name="Kuo A."/>
            <person name="LaButti K."/>
            <person name="Larrondo L.F."/>
            <person name="Lindquist E."/>
            <person name="Ling A."/>
            <person name="Lombard V."/>
            <person name="Lucas S."/>
            <person name="Lundell T."/>
            <person name="Martin R."/>
            <person name="McLaughlin D.J."/>
            <person name="Morgenstern I."/>
            <person name="Morin E."/>
            <person name="Murat C."/>
            <person name="Nagy L.G."/>
            <person name="Nolan M."/>
            <person name="Ohm R.A."/>
            <person name="Patyshakuliyeva A."/>
            <person name="Rokas A."/>
            <person name="Ruiz-Duenas F.J."/>
            <person name="Sabat G."/>
            <person name="Salamov A."/>
            <person name="Samejima M."/>
            <person name="Schmutz J."/>
            <person name="Slot J.C."/>
            <person name="St John F."/>
            <person name="Stenlid J."/>
            <person name="Sun H."/>
            <person name="Sun S."/>
            <person name="Syed K."/>
            <person name="Tsang A."/>
            <person name="Wiebenga A."/>
            <person name="Young D."/>
            <person name="Pisabarro A."/>
            <person name="Eastwood D.C."/>
            <person name="Martin F."/>
            <person name="Cullen D."/>
            <person name="Grigoriev I.V."/>
            <person name="Hibbett D.S."/>
        </authorList>
    </citation>
    <scope>NUCLEOTIDE SEQUENCE [LARGE SCALE GENOMIC DNA]</scope>
    <source>
        <strain evidence="1 2">ATCC 11539</strain>
    </source>
</reference>
<keyword evidence="2" id="KW-1185">Reference proteome</keyword>
<gene>
    <name evidence="1" type="ORF">GLOTRDRAFT_50178</name>
</gene>
<name>S7R8S3_GLOTA</name>
<dbReference type="OMA" id="AFEMENE"/>
<accession>S7R8S3</accession>
<organism evidence="1 2">
    <name type="scientific">Gloeophyllum trabeum (strain ATCC 11539 / FP-39264 / Madison 617)</name>
    <name type="common">Brown rot fungus</name>
    <dbReference type="NCBI Taxonomy" id="670483"/>
    <lineage>
        <taxon>Eukaryota</taxon>
        <taxon>Fungi</taxon>
        <taxon>Dikarya</taxon>
        <taxon>Basidiomycota</taxon>
        <taxon>Agaricomycotina</taxon>
        <taxon>Agaricomycetes</taxon>
        <taxon>Gloeophyllales</taxon>
        <taxon>Gloeophyllaceae</taxon>
        <taxon>Gloeophyllum</taxon>
    </lineage>
</organism>
<dbReference type="EMBL" id="KB469314">
    <property type="protein sequence ID" value="EPQ50720.1"/>
    <property type="molecule type" value="Genomic_DNA"/>
</dbReference>
<dbReference type="Gene3D" id="3.30.710.10">
    <property type="entry name" value="Potassium Channel Kv1.1, Chain A"/>
    <property type="match status" value="1"/>
</dbReference>
<evidence type="ECO:0000313" key="2">
    <source>
        <dbReference type="Proteomes" id="UP000030669"/>
    </source>
</evidence>
<evidence type="ECO:0008006" key="3">
    <source>
        <dbReference type="Google" id="ProtNLM"/>
    </source>
</evidence>